<proteinExistence type="predicted"/>
<dbReference type="InterPro" id="IPR013783">
    <property type="entry name" value="Ig-like_fold"/>
</dbReference>
<keyword evidence="2" id="KW-1185">Reference proteome</keyword>
<dbReference type="Proteomes" id="UP001236569">
    <property type="component" value="Unassembled WGS sequence"/>
</dbReference>
<dbReference type="RefSeq" id="WP_283371571.1">
    <property type="nucleotide sequence ID" value="NZ_JASHID010000020.1"/>
</dbReference>
<comment type="caution">
    <text evidence="1">The sequence shown here is derived from an EMBL/GenBank/DDBJ whole genome shotgun (WGS) entry which is preliminary data.</text>
</comment>
<reference evidence="1 2" key="1">
    <citation type="submission" date="2023-05" db="EMBL/GenBank/DDBJ databases">
        <title>Novel species of genus Flectobacillus isolated from stream in China.</title>
        <authorList>
            <person name="Lu H."/>
        </authorList>
    </citation>
    <scope>NUCLEOTIDE SEQUENCE [LARGE SCALE GENOMIC DNA]</scope>
    <source>
        <strain evidence="1 2">DC10W</strain>
    </source>
</reference>
<dbReference type="Gene3D" id="2.60.40.10">
    <property type="entry name" value="Immunoglobulins"/>
    <property type="match status" value="1"/>
</dbReference>
<protein>
    <recommendedName>
        <fullName evidence="3">DUF5018 domain-containing protein</fullName>
    </recommendedName>
</protein>
<dbReference type="Gene3D" id="2.60.40.2340">
    <property type="match status" value="1"/>
</dbReference>
<organism evidence="1 2">
    <name type="scientific">Flectobacillus longus</name>
    <dbReference type="NCBI Taxonomy" id="2984207"/>
    <lineage>
        <taxon>Bacteria</taxon>
        <taxon>Pseudomonadati</taxon>
        <taxon>Bacteroidota</taxon>
        <taxon>Cytophagia</taxon>
        <taxon>Cytophagales</taxon>
        <taxon>Flectobacillaceae</taxon>
        <taxon>Flectobacillus</taxon>
    </lineage>
</organism>
<name>A0ABT6YTS2_9BACT</name>
<gene>
    <name evidence="1" type="ORF">QM480_20995</name>
</gene>
<evidence type="ECO:0000313" key="1">
    <source>
        <dbReference type="EMBL" id="MDI9866829.1"/>
    </source>
</evidence>
<dbReference type="PROSITE" id="PS51257">
    <property type="entry name" value="PROKAR_LIPOPROTEIN"/>
    <property type="match status" value="1"/>
</dbReference>
<dbReference type="EMBL" id="JASHID010000020">
    <property type="protein sequence ID" value="MDI9866829.1"/>
    <property type="molecule type" value="Genomic_DNA"/>
</dbReference>
<evidence type="ECO:0000313" key="2">
    <source>
        <dbReference type="Proteomes" id="UP001236569"/>
    </source>
</evidence>
<evidence type="ECO:0008006" key="3">
    <source>
        <dbReference type="Google" id="ProtNLM"/>
    </source>
</evidence>
<accession>A0ABT6YTS2</accession>
<sequence length="394" mass="44509">MKTKLHLFLIIILLYACKSNEDIVVDTPTISSISLEGVSVLQTDISNTQKKITIRVPYQTDLTSITPTIKTLNTVTIIPSELVAQNFTRAVYYTLISESGQKVIYEVSVITMEQPTPLITNVSKDTLEAGKQALIIGHYFGLNPTEVQASLVNASNETQLKTELIDSLHIQIYPLDDLLPGTYTLSLKIKNKTTNYNKPIVIEYPTPQIDSIDYWNAIQEEKIRVFGKYFSKNYTYQLMLVGKDEKKYSLATTSNDKIIECQIPSSVNQGEYSVKVINCTLKKESSPTILPLTIYRNDMPYLIDSEKITENSVKQGETVTFSTLNFGKISSRFYQIQLENETASIIQNALYNASNNRLSFEIPQIKGAYHVSLILSDESTILYRINTRFTLTIE</sequence>